<dbReference type="GeneID" id="48973797"/>
<dbReference type="Proteomes" id="UP000466694">
    <property type="component" value="Unassembled WGS sequence"/>
</dbReference>
<dbReference type="AlphaFoldDB" id="A0A844AAM1"/>
<dbReference type="EMBL" id="WISZ01000142">
    <property type="protein sequence ID" value="MQX10169.1"/>
    <property type="molecule type" value="Genomic_DNA"/>
</dbReference>
<feature type="domain" description="Putative antitoxin VapB45-like DNA-binding HTH" evidence="1">
    <location>
        <begin position="14"/>
        <end position="93"/>
    </location>
</feature>
<dbReference type="RefSeq" id="WP_037396776.1">
    <property type="nucleotide sequence ID" value="NZ_BJNI01000020.1"/>
</dbReference>
<comment type="caution">
    <text evidence="2">The sequence shown here is derived from an EMBL/GenBank/DDBJ whole genome shotgun (WGS) entry which is preliminary data.</text>
</comment>
<dbReference type="InterPro" id="IPR048708">
    <property type="entry name" value="VapB45-like_HTH"/>
</dbReference>
<dbReference type="Pfam" id="PF21321">
    <property type="entry name" value="HTH_66"/>
    <property type="match status" value="1"/>
</dbReference>
<evidence type="ECO:0000313" key="2">
    <source>
        <dbReference type="EMBL" id="MQX10169.1"/>
    </source>
</evidence>
<accession>A0A844AAM1</accession>
<evidence type="ECO:0000313" key="3">
    <source>
        <dbReference type="Proteomes" id="UP000466694"/>
    </source>
</evidence>
<name>A0A844AAM1_RHIFR</name>
<protein>
    <recommendedName>
        <fullName evidence="1">Putative antitoxin VapB45-like DNA-binding HTH domain-containing protein</fullName>
    </recommendedName>
</protein>
<reference evidence="2 3" key="1">
    <citation type="journal article" date="2013" name="Genome Biol.">
        <title>Comparative genomics of the core and accessory genomes of 48 Sinorhizobium strains comprising five genospecies.</title>
        <authorList>
            <person name="Sugawara M."/>
            <person name="Epstein B."/>
            <person name="Badgley B.D."/>
            <person name="Unno T."/>
            <person name="Xu L."/>
            <person name="Reese J."/>
            <person name="Gyaneshwar P."/>
            <person name="Denny R."/>
            <person name="Mudge J."/>
            <person name="Bharti A.K."/>
            <person name="Farmer A.D."/>
            <person name="May G.D."/>
            <person name="Woodward J.E."/>
            <person name="Medigue C."/>
            <person name="Vallenet D."/>
            <person name="Lajus A."/>
            <person name="Rouy Z."/>
            <person name="Martinez-Vaz B."/>
            <person name="Tiffin P."/>
            <person name="Young N.D."/>
            <person name="Sadowsky M.J."/>
        </authorList>
    </citation>
    <scope>NUCLEOTIDE SEQUENCE [LARGE SCALE GENOMIC DNA]</scope>
    <source>
        <strain evidence="2 3">USDA205</strain>
    </source>
</reference>
<gene>
    <name evidence="2" type="ORF">GHK48_18310</name>
</gene>
<organism evidence="2 3">
    <name type="scientific">Rhizobium fredii</name>
    <name type="common">Sinorhizobium fredii</name>
    <dbReference type="NCBI Taxonomy" id="380"/>
    <lineage>
        <taxon>Bacteria</taxon>
        <taxon>Pseudomonadati</taxon>
        <taxon>Pseudomonadota</taxon>
        <taxon>Alphaproteobacteria</taxon>
        <taxon>Hyphomicrobiales</taxon>
        <taxon>Rhizobiaceae</taxon>
        <taxon>Sinorhizobium/Ensifer group</taxon>
        <taxon>Sinorhizobium</taxon>
    </lineage>
</organism>
<proteinExistence type="predicted"/>
<sequence>MIENERSARVGIGFYTAADAARLLNIPVRSIRRWLGGYDYTHEGQTHHVEPLWQSQLPPDDGDVELGFRDLIELRFVGAFLEAGLGLKTIRHCLAYARDCVNDDRPFSTRRFQTDGKTIFLESANTGGDENLLDLKKKQYTIKLAIERTFKDLDIDNDAVSRWRPYKGKSSIIIDPELVFGQPTTAEYNVPTVALAQAVKAEGSDKAVAKLFEVPLAIVRDAVAFEESLAA</sequence>
<evidence type="ECO:0000259" key="1">
    <source>
        <dbReference type="Pfam" id="PF21321"/>
    </source>
</evidence>